<dbReference type="GO" id="GO:0006906">
    <property type="term" value="P:vesicle fusion"/>
    <property type="evidence" value="ECO:0007669"/>
    <property type="project" value="TreeGrafter"/>
</dbReference>
<accession>A0A8H7SA12</accession>
<keyword evidence="5 9" id="KW-1133">Transmembrane helix</keyword>
<keyword evidence="6" id="KW-0175">Coiled coil</keyword>
<sequence length="356" mass="40597">MSFKDRTNEFHSMVDRIRSRNTASSTLERRSLLSSPKFNSSSNNKKPTHHSRSEFSLMAGEISRNITNTAGKLEKLTKLAKRKTLFDDKPVEIGELTFIIKQDIAKLNKQIAMLQEYTKGQRHPSKQATEHTSNVVVSLQSKLADTSMNFKDVLEIRTENMKMSKDKRDQFLFSTAEQNAEQSFVSSPLLKSRRRGNADSPPQQQQQYDPSSSTATNNNSNSALLAQGGYQPQHEETDSTLSLGIPMITPEQQQQQQQLMLAEQDRYIEHRSTAIESIESTIAELGGIFQQLATMVAEQRESVQRIDQNTEDIEMNVMGAQRELLKYYTNISSNRWLMIKIFATIILFFLLFTLIM</sequence>
<evidence type="ECO:0000256" key="3">
    <source>
        <dbReference type="ARBA" id="ARBA00022448"/>
    </source>
</evidence>
<dbReference type="InterPro" id="IPR010989">
    <property type="entry name" value="SNARE"/>
</dbReference>
<dbReference type="Gene3D" id="1.20.58.70">
    <property type="match status" value="1"/>
</dbReference>
<dbReference type="GO" id="GO:0048278">
    <property type="term" value="P:vesicle docking"/>
    <property type="evidence" value="ECO:0007669"/>
    <property type="project" value="TreeGrafter"/>
</dbReference>
<name>A0A8H7SA12_9FUNG</name>
<dbReference type="InterPro" id="IPR045242">
    <property type="entry name" value="Syntaxin"/>
</dbReference>
<dbReference type="AlphaFoldDB" id="A0A8H7SA12"/>
<feature type="compositionally biased region" description="Low complexity" evidence="8">
    <location>
        <begin position="32"/>
        <end position="45"/>
    </location>
</feature>
<reference evidence="11 12" key="1">
    <citation type="submission" date="2020-12" db="EMBL/GenBank/DDBJ databases">
        <title>Metabolic potential, ecology and presence of endohyphal bacteria is reflected in genomic diversity of Mucoromycotina.</title>
        <authorList>
            <person name="Muszewska A."/>
            <person name="Okrasinska A."/>
            <person name="Steczkiewicz K."/>
            <person name="Drgas O."/>
            <person name="Orlowska M."/>
            <person name="Perlinska-Lenart U."/>
            <person name="Aleksandrzak-Piekarczyk T."/>
            <person name="Szatraj K."/>
            <person name="Zielenkiewicz U."/>
            <person name="Pilsyk S."/>
            <person name="Malc E."/>
            <person name="Mieczkowski P."/>
            <person name="Kruszewska J.S."/>
            <person name="Biernat P."/>
            <person name="Pawlowska J."/>
        </authorList>
    </citation>
    <scope>NUCLEOTIDE SEQUENCE [LARGE SCALE GENOMIC DNA]</scope>
    <source>
        <strain evidence="11 12">CBS 142.35</strain>
    </source>
</reference>
<keyword evidence="7 9" id="KW-0472">Membrane</keyword>
<gene>
    <name evidence="11" type="ORF">INT45_010354</name>
</gene>
<evidence type="ECO:0000256" key="6">
    <source>
        <dbReference type="ARBA" id="ARBA00023054"/>
    </source>
</evidence>
<proteinExistence type="inferred from homology"/>
<keyword evidence="4 9" id="KW-0812">Transmembrane</keyword>
<evidence type="ECO:0000313" key="11">
    <source>
        <dbReference type="EMBL" id="KAG2225527.1"/>
    </source>
</evidence>
<dbReference type="PANTHER" id="PTHR19957">
    <property type="entry name" value="SYNTAXIN"/>
    <property type="match status" value="1"/>
</dbReference>
<evidence type="ECO:0000256" key="4">
    <source>
        <dbReference type="ARBA" id="ARBA00022692"/>
    </source>
</evidence>
<evidence type="ECO:0000256" key="2">
    <source>
        <dbReference type="ARBA" id="ARBA00009063"/>
    </source>
</evidence>
<dbReference type="GO" id="GO:0000139">
    <property type="term" value="C:Golgi membrane"/>
    <property type="evidence" value="ECO:0007669"/>
    <property type="project" value="TreeGrafter"/>
</dbReference>
<dbReference type="SMART" id="SM00397">
    <property type="entry name" value="t_SNARE"/>
    <property type="match status" value="1"/>
</dbReference>
<evidence type="ECO:0000256" key="8">
    <source>
        <dbReference type="SAM" id="MobiDB-lite"/>
    </source>
</evidence>
<dbReference type="GO" id="GO:0031201">
    <property type="term" value="C:SNARE complex"/>
    <property type="evidence" value="ECO:0007669"/>
    <property type="project" value="TreeGrafter"/>
</dbReference>
<dbReference type="PANTHER" id="PTHR19957:SF3">
    <property type="entry name" value="SYNTAXIN-5"/>
    <property type="match status" value="1"/>
</dbReference>
<dbReference type="SUPFAM" id="SSF47661">
    <property type="entry name" value="t-snare proteins"/>
    <property type="match status" value="1"/>
</dbReference>
<keyword evidence="3" id="KW-0813">Transport</keyword>
<dbReference type="InterPro" id="IPR000727">
    <property type="entry name" value="T_SNARE_dom"/>
</dbReference>
<dbReference type="OrthoDB" id="421009at2759"/>
<keyword evidence="12" id="KW-1185">Reference proteome</keyword>
<dbReference type="Pfam" id="PF11416">
    <property type="entry name" value="Syntaxin-5_N"/>
    <property type="match status" value="1"/>
</dbReference>
<evidence type="ECO:0000256" key="1">
    <source>
        <dbReference type="ARBA" id="ARBA00004211"/>
    </source>
</evidence>
<dbReference type="PROSITE" id="PS50192">
    <property type="entry name" value="T_SNARE"/>
    <property type="match status" value="1"/>
</dbReference>
<dbReference type="InterPro" id="IPR021538">
    <property type="entry name" value="Syntaxin-5_N"/>
</dbReference>
<evidence type="ECO:0000256" key="9">
    <source>
        <dbReference type="SAM" id="Phobius"/>
    </source>
</evidence>
<evidence type="ECO:0000259" key="10">
    <source>
        <dbReference type="PROSITE" id="PS50192"/>
    </source>
</evidence>
<comment type="subcellular location">
    <subcellularLocation>
        <location evidence="1">Membrane</location>
        <topology evidence="1">Single-pass type IV membrane protein</topology>
    </subcellularLocation>
</comment>
<protein>
    <recommendedName>
        <fullName evidence="10">t-SNARE coiled-coil homology domain-containing protein</fullName>
    </recommendedName>
</protein>
<feature type="domain" description="T-SNARE coiled-coil homology" evidence="10">
    <location>
        <begin position="265"/>
        <end position="327"/>
    </location>
</feature>
<evidence type="ECO:0000313" key="12">
    <source>
        <dbReference type="Proteomes" id="UP000646827"/>
    </source>
</evidence>
<dbReference type="GO" id="GO:0000149">
    <property type="term" value="F:SNARE binding"/>
    <property type="evidence" value="ECO:0007669"/>
    <property type="project" value="TreeGrafter"/>
</dbReference>
<dbReference type="Pfam" id="PF05739">
    <property type="entry name" value="SNARE"/>
    <property type="match status" value="1"/>
</dbReference>
<dbReference type="CDD" id="cd15844">
    <property type="entry name" value="SNARE_syntaxin5"/>
    <property type="match status" value="1"/>
</dbReference>
<feature type="region of interest" description="Disordered" evidence="8">
    <location>
        <begin position="21"/>
        <end position="56"/>
    </location>
</feature>
<organism evidence="11 12">
    <name type="scientific">Circinella minor</name>
    <dbReference type="NCBI Taxonomy" id="1195481"/>
    <lineage>
        <taxon>Eukaryota</taxon>
        <taxon>Fungi</taxon>
        <taxon>Fungi incertae sedis</taxon>
        <taxon>Mucoromycota</taxon>
        <taxon>Mucoromycotina</taxon>
        <taxon>Mucoromycetes</taxon>
        <taxon>Mucorales</taxon>
        <taxon>Lichtheimiaceae</taxon>
        <taxon>Circinella</taxon>
    </lineage>
</organism>
<dbReference type="GO" id="GO:0005484">
    <property type="term" value="F:SNAP receptor activity"/>
    <property type="evidence" value="ECO:0007669"/>
    <property type="project" value="TreeGrafter"/>
</dbReference>
<dbReference type="EMBL" id="JAEPRB010000027">
    <property type="protein sequence ID" value="KAG2225527.1"/>
    <property type="molecule type" value="Genomic_DNA"/>
</dbReference>
<comment type="similarity">
    <text evidence="2">Belongs to the syntaxin family.</text>
</comment>
<dbReference type="GO" id="GO:0006888">
    <property type="term" value="P:endoplasmic reticulum to Golgi vesicle-mediated transport"/>
    <property type="evidence" value="ECO:0007669"/>
    <property type="project" value="TreeGrafter"/>
</dbReference>
<dbReference type="GO" id="GO:0006886">
    <property type="term" value="P:intracellular protein transport"/>
    <property type="evidence" value="ECO:0007669"/>
    <property type="project" value="TreeGrafter"/>
</dbReference>
<feature type="transmembrane region" description="Helical" evidence="9">
    <location>
        <begin position="336"/>
        <end position="355"/>
    </location>
</feature>
<evidence type="ECO:0000256" key="5">
    <source>
        <dbReference type="ARBA" id="ARBA00022989"/>
    </source>
</evidence>
<comment type="caution">
    <text evidence="11">The sequence shown here is derived from an EMBL/GenBank/DDBJ whole genome shotgun (WGS) entry which is preliminary data.</text>
</comment>
<feature type="compositionally biased region" description="Low complexity" evidence="8">
    <location>
        <begin position="199"/>
        <end position="223"/>
    </location>
</feature>
<evidence type="ECO:0000256" key="7">
    <source>
        <dbReference type="ARBA" id="ARBA00023136"/>
    </source>
</evidence>
<dbReference type="Proteomes" id="UP000646827">
    <property type="component" value="Unassembled WGS sequence"/>
</dbReference>
<feature type="region of interest" description="Disordered" evidence="8">
    <location>
        <begin position="183"/>
        <end position="237"/>
    </location>
</feature>